<evidence type="ECO:0000256" key="3">
    <source>
        <dbReference type="ARBA" id="ARBA00022729"/>
    </source>
</evidence>
<protein>
    <submittedName>
        <fullName evidence="7">RagB/SusD family nutrient uptake outer membrane protein</fullName>
    </submittedName>
</protein>
<dbReference type="InterPro" id="IPR011990">
    <property type="entry name" value="TPR-like_helical_dom_sf"/>
</dbReference>
<comment type="subcellular location">
    <subcellularLocation>
        <location evidence="1">Cell outer membrane</location>
    </subcellularLocation>
</comment>
<evidence type="ECO:0000259" key="6">
    <source>
        <dbReference type="Pfam" id="PF07980"/>
    </source>
</evidence>
<accession>A0A9X1PII0</accession>
<keyword evidence="4" id="KW-0472">Membrane</keyword>
<evidence type="ECO:0000256" key="2">
    <source>
        <dbReference type="ARBA" id="ARBA00006275"/>
    </source>
</evidence>
<dbReference type="Proteomes" id="UP001139000">
    <property type="component" value="Unassembled WGS sequence"/>
</dbReference>
<evidence type="ECO:0000256" key="1">
    <source>
        <dbReference type="ARBA" id="ARBA00004442"/>
    </source>
</evidence>
<comment type="caution">
    <text evidence="7">The sequence shown here is derived from an EMBL/GenBank/DDBJ whole genome shotgun (WGS) entry which is preliminary data.</text>
</comment>
<dbReference type="RefSeq" id="WP_234655221.1">
    <property type="nucleotide sequence ID" value="NZ_CP094997.1"/>
</dbReference>
<dbReference type="GO" id="GO:0009279">
    <property type="term" value="C:cell outer membrane"/>
    <property type="evidence" value="ECO:0007669"/>
    <property type="project" value="UniProtKB-SubCell"/>
</dbReference>
<feature type="domain" description="RagB/SusD" evidence="6">
    <location>
        <begin position="1"/>
        <end position="91"/>
    </location>
</feature>
<dbReference type="Pfam" id="PF07980">
    <property type="entry name" value="SusD_RagB"/>
    <property type="match status" value="1"/>
</dbReference>
<dbReference type="InterPro" id="IPR012944">
    <property type="entry name" value="SusD_RagB_dom"/>
</dbReference>
<evidence type="ECO:0000256" key="5">
    <source>
        <dbReference type="ARBA" id="ARBA00023237"/>
    </source>
</evidence>
<evidence type="ECO:0000256" key="4">
    <source>
        <dbReference type="ARBA" id="ARBA00023136"/>
    </source>
</evidence>
<keyword evidence="8" id="KW-1185">Reference proteome</keyword>
<sequence>MRDKIRHERFIELAFEGKRYWDLRRWKIAAQVLNGKQFNAMYITKNANGTYTYKAKPVDGVPYVFQEKMYFMPIPQREIEKNPNLEQNNGW</sequence>
<dbReference type="EMBL" id="JAJTTC010000001">
    <property type="protein sequence ID" value="MCF0062002.1"/>
    <property type="molecule type" value="Genomic_DNA"/>
</dbReference>
<evidence type="ECO:0000313" key="8">
    <source>
        <dbReference type="Proteomes" id="UP001139000"/>
    </source>
</evidence>
<evidence type="ECO:0000313" key="7">
    <source>
        <dbReference type="EMBL" id="MCF0062002.1"/>
    </source>
</evidence>
<proteinExistence type="inferred from homology"/>
<gene>
    <name evidence="7" type="ORF">LXM26_10895</name>
</gene>
<keyword evidence="3" id="KW-0732">Signal</keyword>
<keyword evidence="5" id="KW-0998">Cell outer membrane</keyword>
<organism evidence="7 8">
    <name type="scientific">Dyadobacter chenwenxiniae</name>
    <dbReference type="NCBI Taxonomy" id="2906456"/>
    <lineage>
        <taxon>Bacteria</taxon>
        <taxon>Pseudomonadati</taxon>
        <taxon>Bacteroidota</taxon>
        <taxon>Cytophagia</taxon>
        <taxon>Cytophagales</taxon>
        <taxon>Spirosomataceae</taxon>
        <taxon>Dyadobacter</taxon>
    </lineage>
</organism>
<name>A0A9X1PII0_9BACT</name>
<reference evidence="7" key="1">
    <citation type="submission" date="2021-12" db="EMBL/GenBank/DDBJ databases">
        <title>Novel species in genus Dyadobacter.</title>
        <authorList>
            <person name="Ma C."/>
        </authorList>
    </citation>
    <scope>NUCLEOTIDE SEQUENCE</scope>
    <source>
        <strain evidence="7">LJ419</strain>
    </source>
</reference>
<dbReference type="SUPFAM" id="SSF48452">
    <property type="entry name" value="TPR-like"/>
    <property type="match status" value="1"/>
</dbReference>
<dbReference type="AlphaFoldDB" id="A0A9X1PII0"/>
<dbReference type="Gene3D" id="1.25.40.390">
    <property type="match status" value="1"/>
</dbReference>
<comment type="similarity">
    <text evidence="2">Belongs to the SusD family.</text>
</comment>